<feature type="region of interest" description="Disordered" evidence="13">
    <location>
        <begin position="1641"/>
        <end position="1681"/>
    </location>
</feature>
<dbReference type="EnsemblMetazoa" id="SSS_2633s_mrna">
    <property type="protein sequence ID" value="KAF7495356.1"/>
    <property type="gene ID" value="SSS_2633"/>
</dbReference>
<feature type="region of interest" description="Disordered" evidence="13">
    <location>
        <begin position="87"/>
        <end position="117"/>
    </location>
</feature>
<evidence type="ECO:0000256" key="7">
    <source>
        <dbReference type="ARBA" id="ARBA00022989"/>
    </source>
</evidence>
<feature type="compositionally biased region" description="Basic and acidic residues" evidence="13">
    <location>
        <begin position="100"/>
        <end position="117"/>
    </location>
</feature>
<keyword evidence="6 14" id="KW-0812">Transmembrane</keyword>
<keyword evidence="5" id="KW-0808">Transferase</keyword>
<dbReference type="GO" id="GO:0005886">
    <property type="term" value="C:plasma membrane"/>
    <property type="evidence" value="ECO:0007669"/>
    <property type="project" value="UniProtKB-SubCell"/>
</dbReference>
<evidence type="ECO:0000313" key="16">
    <source>
        <dbReference type="EMBL" id="KAF7495356.1"/>
    </source>
</evidence>
<feature type="compositionally biased region" description="Low complexity" evidence="13">
    <location>
        <begin position="1645"/>
        <end position="1658"/>
    </location>
</feature>
<organism evidence="16">
    <name type="scientific">Sarcoptes scabiei</name>
    <name type="common">Itch mite</name>
    <name type="synonym">Acarus scabiei</name>
    <dbReference type="NCBI Taxonomy" id="52283"/>
    <lineage>
        <taxon>Eukaryota</taxon>
        <taxon>Metazoa</taxon>
        <taxon>Ecdysozoa</taxon>
        <taxon>Arthropoda</taxon>
        <taxon>Chelicerata</taxon>
        <taxon>Arachnida</taxon>
        <taxon>Acari</taxon>
        <taxon>Acariformes</taxon>
        <taxon>Sarcoptiformes</taxon>
        <taxon>Astigmata</taxon>
        <taxon>Psoroptidia</taxon>
        <taxon>Sarcoptoidea</taxon>
        <taxon>Sarcoptidae</taxon>
        <taxon>Sarcoptinae</taxon>
        <taxon>Sarcoptes</taxon>
    </lineage>
</organism>
<evidence type="ECO:0000256" key="1">
    <source>
        <dbReference type="ARBA" id="ARBA00004651"/>
    </source>
</evidence>
<reference evidence="17" key="3">
    <citation type="submission" date="2022-06" db="UniProtKB">
        <authorList>
            <consortium name="EnsemblMetazoa"/>
        </authorList>
    </citation>
    <scope>IDENTIFICATION</scope>
</reference>
<feature type="transmembrane region" description="Helical" evidence="14">
    <location>
        <begin position="1131"/>
        <end position="1156"/>
    </location>
</feature>
<dbReference type="PANTHER" id="PTHR22914">
    <property type="entry name" value="CHITIN SYNTHASE"/>
    <property type="match status" value="1"/>
</dbReference>
<comment type="catalytic activity">
    <reaction evidence="12">
        <text>[(1-&gt;4)-N-acetyl-beta-D-glucosaminyl](n) + UDP-N-acetyl-alpha-D-glucosamine = [(1-&gt;4)-N-acetyl-beta-D-glucosaminyl](n+1) + UDP + H(+)</text>
        <dbReference type="Rhea" id="RHEA:16637"/>
        <dbReference type="Rhea" id="RHEA-COMP:9593"/>
        <dbReference type="Rhea" id="RHEA-COMP:9595"/>
        <dbReference type="ChEBI" id="CHEBI:15378"/>
        <dbReference type="ChEBI" id="CHEBI:17029"/>
        <dbReference type="ChEBI" id="CHEBI:57705"/>
        <dbReference type="ChEBI" id="CHEBI:58223"/>
        <dbReference type="EC" id="2.4.1.16"/>
    </reaction>
</comment>
<evidence type="ECO:0000259" key="15">
    <source>
        <dbReference type="Pfam" id="PF23000"/>
    </source>
</evidence>
<dbReference type="Pfam" id="PF23000">
    <property type="entry name" value="ChitinSynthase_IV_N"/>
    <property type="match status" value="1"/>
</dbReference>
<feature type="transmembrane region" description="Helical" evidence="14">
    <location>
        <begin position="1168"/>
        <end position="1189"/>
    </location>
</feature>
<evidence type="ECO:0000256" key="8">
    <source>
        <dbReference type="ARBA" id="ARBA00023054"/>
    </source>
</evidence>
<sequence>MATFLHPIREESLRLGNGSIKNSPSFLALQNSLIKGLAPNPSNSKGVEFGRKFSNFYINTVYDDYSETIVSDVPRKVSFKQSKSHSSGLKSEIDFNSNSEPKEENSDPIKEKPPEWDRFITLPPPDEDETQKSEWVEEAIKWLKVMAYVFTFLMILSLTVLSKTILLLMTSMVSSDHSVSICNNDNHIDPPLDHDKRYFAIYQADTPSRIAWLWSLYFAAIAPYVFALGRSLRIIYFKTWCKPKFSTFIIVFVAESLHCIGLSILLFVILPKIDVIKGAMMMNSVCFVPILIRLMVGGKSIVSPSSYVSAPISSSSVDILKRNSFQSANESFDEITMTDLDAIEFRKFDHLKLARNLLLHWINFLLQSVILVIWTYIGHQDRLEYFYLIPIALVLVSFEWWENYVVPDSMRSFVSWLSDCKYDLIRSRYFVFAIISLWKIIFIFILMATNEFVNHGDKVFRMLFLNFTDSFNYSSIPVIRDKRNHDHHVLFDSDHNELDVDVHCGHCKVCFQTISFAIPLCLAVPMTISILWAISGIGAQDKCQLVEIFEPFQFIFWKQSTLVMFDMNLKNLIVWIVSMLSFINQVTNSLHIWKETSERLASTEQMFVSPLYNSILIDQSLVFNRRCLKLAFTPNDDEEHDHETKDIEGGLTLKTNERIDSKLMEETIENLDENNNRFPSKSFESFHSYNNHIDDVMAEKLNRDQTILDDWSKDWHRICEEMGVEEDSIDAKSDPADDETIRIYVCATMWHEDRNEMFQMLKAVMRLDYEQGIRRIAKKEFGDDVRKVIYEMEVNIYFDDAFEQGKSDDEDDRVVNRFVEQLIHTIGDSANQVFGQNLEFQLPTIVPTPYGGKLIWKLPMGTNRLVAHIKDKNLIRHRKRWSQCMYMYYLLGFRLAARKDLDIHRKKTIMNNTFILALDGDINFRPQAVDLVVDLMKKNDNLGAACGRIHPIGSGPIVWYQKFEYAMGHWLQKATEHVIGCVLCSPGCFSLFRARALMDKSVMNKYTTKPSAAQHYVQYDQGEDRWLCTLLLQRGWRIEYCAASDSYTHAPEGFAEFYTQRRRWGPSTMANILDLLGDYKQTVKMNDNISYLYIIYQGFLMLGTIISPGTIFLMVVSAMNTVMGISSQMSFIYNMVPLVAFILILFYALLMLAVLVGTGIDMYMQGFFSPNSLFFSAMMASFLMAAILHPQEFTCVLPLPIYMLFIPSMYMLLTIYSITNMNVVSWGTREVKSKLSAKELARQKEEEEERIRAAHAKKKSKFLNFSNVGSNMNSLFTCMCCSGLEKDQDVNDMVQEIKIGIKQINDVINNSDRKKEDWNQQTNLSIDSIEEDKINQNSDLRSEMSIRRVPSNLSTKIDSETRQRGSSETNEIRKPRWILNNELLNRCPIKSISAREEEFWTKMIAKYLYPLDEDLKEKERISNELAELRNKFVFIFAFLNVIFILFVFMLQIHKDVFGIDIPVGFNGTSEIYDPEEDRKIFVKNVITTRMDPINLTLVVFFGAILIIQCIGMFIHRFGTLAHLLAYTELRERKKKFDYSSFIAKLIENKTRLHKNVRRKKNKDRPSSFVDVENSGSIALNFDDSPDDDEHDSFKSSESDIKPSQYGDVIGKVIQELKSDHSQIDRMSKVMRKNTMHAIKRHEFRQQQQQQQQQQSTQQARVRKNSQLSINIDPNDQSNRKTLPNYSIHLQTNPTSQSISSRASPLSTFNLNQRYSNDTMLVERYHLYCLILLLNYFDLLNSKQFKKIRFDERNEYQTLGFISERNPKEWESFRWEKLTIVCPVNFHSRKLNEIARFKEIPTILYANFTLADTLSFERTNRWISERLNEIQYYRYDGIDLNIDDEVEKNSIESNNNGVDGRNYDFFNIQKYIDLMVMMNFDQRSQTFTKLDECVAGASESIFVTIGSLMAYEEMNLNLNKIILTLGFYVDEYSCVAYLQNWICIIEPFSYRESNCSSRVANQIPWNQFKKQMDHFKQDLQMTYDEHTDQNIFTRLQDDGLIRQYWGDQTSMVKRFDLVLAFGW</sequence>
<evidence type="ECO:0000313" key="18">
    <source>
        <dbReference type="Proteomes" id="UP000070412"/>
    </source>
</evidence>
<dbReference type="FunFam" id="3.90.550.10:FF:000139">
    <property type="entry name" value="Chitin synthase 8"/>
    <property type="match status" value="1"/>
</dbReference>
<evidence type="ECO:0000256" key="2">
    <source>
        <dbReference type="ARBA" id="ARBA00012543"/>
    </source>
</evidence>
<keyword evidence="7 14" id="KW-1133">Transmembrane helix</keyword>
<evidence type="ECO:0000256" key="3">
    <source>
        <dbReference type="ARBA" id="ARBA00022475"/>
    </source>
</evidence>
<comment type="subcellular location">
    <subcellularLocation>
        <location evidence="1">Cell membrane</location>
        <topology evidence="1">Multi-pass membrane protein</topology>
    </subcellularLocation>
</comment>
<reference evidence="18" key="1">
    <citation type="journal article" date="2020" name="PLoS Negl. Trop. Dis.">
        <title>High-quality nuclear genome for Sarcoptes scabiei-A critical resource for a neglected parasite.</title>
        <authorList>
            <person name="Korhonen P.K."/>
            <person name="Gasser R.B."/>
            <person name="Ma G."/>
            <person name="Wang T."/>
            <person name="Stroehlein A.J."/>
            <person name="Young N.D."/>
            <person name="Ang C.S."/>
            <person name="Fernando D.D."/>
            <person name="Lu H.C."/>
            <person name="Taylor S."/>
            <person name="Reynolds S.L."/>
            <person name="Mofiz E."/>
            <person name="Najaraj S.H."/>
            <person name="Gowda H."/>
            <person name="Madugundu A."/>
            <person name="Renuse S."/>
            <person name="Holt D."/>
            <person name="Pandey A."/>
            <person name="Papenfuss A.T."/>
            <person name="Fischer K."/>
        </authorList>
    </citation>
    <scope>NUCLEOTIDE SEQUENCE [LARGE SCALE GENOMIC DNA]</scope>
</reference>
<evidence type="ECO:0000256" key="13">
    <source>
        <dbReference type="SAM" id="MobiDB-lite"/>
    </source>
</evidence>
<feature type="transmembrane region" description="Helical" evidence="14">
    <location>
        <begin position="210"/>
        <end position="227"/>
    </location>
</feature>
<keyword evidence="4" id="KW-0328">Glycosyltransferase</keyword>
<evidence type="ECO:0000313" key="17">
    <source>
        <dbReference type="EnsemblMetazoa" id="KAF7495356.1"/>
    </source>
</evidence>
<feature type="transmembrane region" description="Helical" evidence="14">
    <location>
        <begin position="1493"/>
        <end position="1514"/>
    </location>
</feature>
<feature type="region of interest" description="Disordered" evidence="13">
    <location>
        <begin position="1577"/>
        <end position="1604"/>
    </location>
</feature>
<feature type="transmembrane region" description="Helical" evidence="14">
    <location>
        <begin position="429"/>
        <end position="448"/>
    </location>
</feature>
<feature type="transmembrane region" description="Helical" evidence="14">
    <location>
        <begin position="1201"/>
        <end position="1219"/>
    </location>
</feature>
<dbReference type="InterPro" id="IPR029044">
    <property type="entry name" value="Nucleotide-diphossugar_trans"/>
</dbReference>
<feature type="transmembrane region" description="Helical" evidence="14">
    <location>
        <begin position="276"/>
        <end position="296"/>
    </location>
</feature>
<feature type="transmembrane region" description="Helical" evidence="14">
    <location>
        <begin position="145"/>
        <end position="169"/>
    </location>
</feature>
<evidence type="ECO:0000256" key="9">
    <source>
        <dbReference type="ARBA" id="ARBA00023136"/>
    </source>
</evidence>
<name>A0A834REY5_SARSC</name>
<feature type="transmembrane region" description="Helical" evidence="14">
    <location>
        <begin position="1091"/>
        <end position="1119"/>
    </location>
</feature>
<keyword evidence="3" id="KW-1003">Cell membrane</keyword>
<feature type="transmembrane region" description="Helical" evidence="14">
    <location>
        <begin position="383"/>
        <end position="401"/>
    </location>
</feature>
<evidence type="ECO:0000256" key="12">
    <source>
        <dbReference type="ARBA" id="ARBA00048014"/>
    </source>
</evidence>
<keyword evidence="9 14" id="KW-0472">Membrane</keyword>
<dbReference type="SUPFAM" id="SSF51445">
    <property type="entry name" value="(Trans)glycosidases"/>
    <property type="match status" value="1"/>
</dbReference>
<reference evidence="16" key="2">
    <citation type="submission" date="2020-01" db="EMBL/GenBank/DDBJ databases">
        <authorList>
            <person name="Korhonen P.K.K."/>
            <person name="Guangxu M.G."/>
            <person name="Wang T.W."/>
            <person name="Stroehlein A.J.S."/>
            <person name="Young N.D."/>
            <person name="Ang C.-S.A."/>
            <person name="Fernando D.W.F."/>
            <person name="Lu H.L."/>
            <person name="Taylor S.T."/>
            <person name="Ehtesham M.E.M."/>
            <person name="Najaraj S.H.N."/>
            <person name="Harsha G.H.G."/>
            <person name="Madugundu A.M."/>
            <person name="Renuse S.R."/>
            <person name="Holt D.H."/>
            <person name="Pandey A.P."/>
            <person name="Papenfuss A.P."/>
            <person name="Gasser R.B.G."/>
            <person name="Fischer K.F."/>
        </authorList>
    </citation>
    <scope>NUCLEOTIDE SEQUENCE</scope>
    <source>
        <strain evidence="16">SSS_KF_BRIS2020</strain>
    </source>
</reference>
<feature type="domain" description="Chitin synthase chs-1/2 N-terminal putative transporter" evidence="15">
    <location>
        <begin position="133"/>
        <end position="296"/>
    </location>
</feature>
<feature type="compositionally biased region" description="Polar residues" evidence="13">
    <location>
        <begin position="87"/>
        <end position="99"/>
    </location>
</feature>
<feature type="compositionally biased region" description="Basic and acidic residues" evidence="13">
    <location>
        <begin position="1591"/>
        <end position="1600"/>
    </location>
</feature>
<evidence type="ECO:0000256" key="6">
    <source>
        <dbReference type="ARBA" id="ARBA00022692"/>
    </source>
</evidence>
<evidence type="ECO:0000256" key="10">
    <source>
        <dbReference type="ARBA" id="ARBA00023180"/>
    </source>
</evidence>
<dbReference type="Proteomes" id="UP000070412">
    <property type="component" value="Unassembled WGS sequence"/>
</dbReference>
<comment type="similarity">
    <text evidence="11">Belongs to the chitin synthase family. Class IV subfamily.</text>
</comment>
<evidence type="ECO:0000256" key="11">
    <source>
        <dbReference type="ARBA" id="ARBA00046329"/>
    </source>
</evidence>
<dbReference type="SUPFAM" id="SSF53448">
    <property type="entry name" value="Nucleotide-diphospho-sugar transferases"/>
    <property type="match status" value="1"/>
</dbReference>
<proteinExistence type="inferred from homology"/>
<dbReference type="InterPro" id="IPR055120">
    <property type="entry name" value="Chs-1/2_IV_N"/>
</dbReference>
<keyword evidence="8" id="KW-0175">Coiled coil</keyword>
<gene>
    <name evidence="16" type="ORF">SSS_2633</name>
</gene>
<dbReference type="EMBL" id="WVUK01000048">
    <property type="protein sequence ID" value="KAF7495356.1"/>
    <property type="molecule type" value="Genomic_DNA"/>
</dbReference>
<evidence type="ECO:0000256" key="14">
    <source>
        <dbReference type="SAM" id="Phobius"/>
    </source>
</evidence>
<feature type="transmembrane region" description="Helical" evidence="14">
    <location>
        <begin position="516"/>
        <end position="534"/>
    </location>
</feature>
<feature type="transmembrane region" description="Helical" evidence="14">
    <location>
        <begin position="248"/>
        <end position="270"/>
    </location>
</feature>
<dbReference type="GO" id="GO:0004100">
    <property type="term" value="F:chitin synthase activity"/>
    <property type="evidence" value="ECO:0007669"/>
    <property type="project" value="UniProtKB-EC"/>
</dbReference>
<keyword evidence="18" id="KW-1185">Reference proteome</keyword>
<evidence type="ECO:0000256" key="5">
    <source>
        <dbReference type="ARBA" id="ARBA00022679"/>
    </source>
</evidence>
<dbReference type="EC" id="2.4.1.16" evidence="2"/>
<feature type="transmembrane region" description="Helical" evidence="14">
    <location>
        <begin position="572"/>
        <end position="593"/>
    </location>
</feature>
<dbReference type="OrthoDB" id="370884at2759"/>
<dbReference type="Pfam" id="PF03142">
    <property type="entry name" value="Chitin_synth_2"/>
    <property type="match status" value="1"/>
</dbReference>
<dbReference type="PANTHER" id="PTHR22914:SF42">
    <property type="entry name" value="CHITIN SYNTHASE"/>
    <property type="match status" value="1"/>
</dbReference>
<dbReference type="GO" id="GO:0006031">
    <property type="term" value="P:chitin biosynthetic process"/>
    <property type="evidence" value="ECO:0007669"/>
    <property type="project" value="TreeGrafter"/>
</dbReference>
<protein>
    <recommendedName>
        <fullName evidence="2">chitin synthase</fullName>
        <ecNumber evidence="2">2.4.1.16</ecNumber>
    </recommendedName>
</protein>
<keyword evidence="10" id="KW-0325">Glycoprotein</keyword>
<dbReference type="InterPro" id="IPR017853">
    <property type="entry name" value="GH"/>
</dbReference>
<feature type="transmembrane region" description="Helical" evidence="14">
    <location>
        <begin position="357"/>
        <end position="377"/>
    </location>
</feature>
<feature type="compositionally biased region" description="Polar residues" evidence="13">
    <location>
        <begin position="1664"/>
        <end position="1681"/>
    </location>
</feature>
<feature type="transmembrane region" description="Helical" evidence="14">
    <location>
        <begin position="1432"/>
        <end position="1452"/>
    </location>
</feature>
<evidence type="ECO:0000256" key="4">
    <source>
        <dbReference type="ARBA" id="ARBA00022676"/>
    </source>
</evidence>
<accession>A0A834REY5</accession>
<dbReference type="InterPro" id="IPR004835">
    <property type="entry name" value="Chitin_synth"/>
</dbReference>
<dbReference type="CDD" id="cd04190">
    <property type="entry name" value="Chitin_synth_C"/>
    <property type="match status" value="1"/>
</dbReference>